<feature type="transmembrane region" description="Helical" evidence="1">
    <location>
        <begin position="23"/>
        <end position="47"/>
    </location>
</feature>
<reference evidence="2" key="1">
    <citation type="submission" date="2020-10" db="EMBL/GenBank/DDBJ databases">
        <title>Genome Sequence of Monilinia vaccinii-corymbosi Sheds Light on Mummy Berry Disease Infection of Blueberry and Mating Type.</title>
        <authorList>
            <person name="Yow A.G."/>
            <person name="Zhang Y."/>
            <person name="Bansal K."/>
            <person name="Eacker S.M."/>
            <person name="Sullivan S."/>
            <person name="Liachko I."/>
            <person name="Cubeta M.A."/>
            <person name="Rollins J.A."/>
            <person name="Ashrafi H."/>
        </authorList>
    </citation>
    <scope>NUCLEOTIDE SEQUENCE</scope>
    <source>
        <strain evidence="2">RL-1</strain>
    </source>
</reference>
<evidence type="ECO:0000313" key="3">
    <source>
        <dbReference type="Proteomes" id="UP000672032"/>
    </source>
</evidence>
<keyword evidence="3" id="KW-1185">Reference proteome</keyword>
<keyword evidence="1" id="KW-1133">Transmembrane helix</keyword>
<dbReference type="EMBL" id="CP063409">
    <property type="protein sequence ID" value="QSZ35316.1"/>
    <property type="molecule type" value="Genomic_DNA"/>
</dbReference>
<evidence type="ECO:0000256" key="1">
    <source>
        <dbReference type="SAM" id="Phobius"/>
    </source>
</evidence>
<name>A0A8A3PK93_9HELO</name>
<gene>
    <name evidence="2" type="ORF">DSL72_008185</name>
</gene>
<dbReference type="Proteomes" id="UP000672032">
    <property type="component" value="Chromosome 5"/>
</dbReference>
<keyword evidence="1" id="KW-0812">Transmembrane</keyword>
<keyword evidence="1" id="KW-0472">Membrane</keyword>
<accession>A0A8A3PK93</accession>
<protein>
    <submittedName>
        <fullName evidence="2">Uncharacterized protein</fullName>
    </submittedName>
</protein>
<dbReference type="AlphaFoldDB" id="A0A8A3PK93"/>
<proteinExistence type="predicted"/>
<organism evidence="2 3">
    <name type="scientific">Monilinia vaccinii-corymbosi</name>
    <dbReference type="NCBI Taxonomy" id="61207"/>
    <lineage>
        <taxon>Eukaryota</taxon>
        <taxon>Fungi</taxon>
        <taxon>Dikarya</taxon>
        <taxon>Ascomycota</taxon>
        <taxon>Pezizomycotina</taxon>
        <taxon>Leotiomycetes</taxon>
        <taxon>Helotiales</taxon>
        <taxon>Sclerotiniaceae</taxon>
        <taxon>Monilinia</taxon>
    </lineage>
</organism>
<evidence type="ECO:0000313" key="2">
    <source>
        <dbReference type="EMBL" id="QSZ35316.1"/>
    </source>
</evidence>
<sequence>MAVHLSHGLGHILEKMGTYESPVMSQIMAFDMLAATIITLIIAIATYGMGHNGIGRWCIAIYNWLFERFDLWLAGIHNDGWEILVIHGHQLGIEEEELGCDGCDGRGIEKEQQHERYNGNDRPHGTQDLLSLISNRFHDQF</sequence>